<gene>
    <name evidence="2" type="ORF">ACFPOC_13325</name>
</gene>
<evidence type="ECO:0000313" key="3">
    <source>
        <dbReference type="Proteomes" id="UP001596056"/>
    </source>
</evidence>
<evidence type="ECO:0000313" key="2">
    <source>
        <dbReference type="EMBL" id="MFC5567388.1"/>
    </source>
</evidence>
<name>A0ABW0SEH2_9RHOB</name>
<feature type="chain" id="PRO_5046517754" evidence="1">
    <location>
        <begin position="23"/>
        <end position="232"/>
    </location>
</feature>
<reference evidence="3" key="1">
    <citation type="journal article" date="2019" name="Int. J. Syst. Evol. Microbiol.">
        <title>The Global Catalogue of Microorganisms (GCM) 10K type strain sequencing project: providing services to taxonomists for standard genome sequencing and annotation.</title>
        <authorList>
            <consortium name="The Broad Institute Genomics Platform"/>
            <consortium name="The Broad Institute Genome Sequencing Center for Infectious Disease"/>
            <person name="Wu L."/>
            <person name="Ma J."/>
        </authorList>
    </citation>
    <scope>NUCLEOTIDE SEQUENCE [LARGE SCALE GENOMIC DNA]</scope>
    <source>
        <strain evidence="3">KACC 11588</strain>
    </source>
</reference>
<dbReference type="Proteomes" id="UP001596056">
    <property type="component" value="Unassembled WGS sequence"/>
</dbReference>
<accession>A0ABW0SEH2</accession>
<protein>
    <submittedName>
        <fullName evidence="2">Uncharacterized protein</fullName>
    </submittedName>
</protein>
<dbReference type="RefSeq" id="WP_209841944.1">
    <property type="nucleotide sequence ID" value="NZ_JAGGJP010000013.1"/>
</dbReference>
<comment type="caution">
    <text evidence="2">The sequence shown here is derived from an EMBL/GenBank/DDBJ whole genome shotgun (WGS) entry which is preliminary data.</text>
</comment>
<proteinExistence type="predicted"/>
<feature type="signal peptide" evidence="1">
    <location>
        <begin position="1"/>
        <end position="22"/>
    </location>
</feature>
<evidence type="ECO:0000256" key="1">
    <source>
        <dbReference type="SAM" id="SignalP"/>
    </source>
</evidence>
<sequence length="232" mass="25371">MNKINLIAIATALLTCSGFAAAQDTRSEILRYYPCASALDTPTLEYLGDWANATKNDPCMLDATEFEDIFGFPMDEKTGGTDDYNPENQPVQNAGRPVTLLGLNMAMSTAEMSNVLARQGFDCTVEEDPGHPTPLMCSRDELPMQVMLIRPLFSDERVLSFNCKLFDTCPYTQEEVAGFLIKEGISDYFEVEERQFGWAYCGRAPTGEKVCAEPGGISLSQGALGAPAPSFN</sequence>
<organism evidence="2 3">
    <name type="scientific">Rubellimicrobium aerolatum</name>
    <dbReference type="NCBI Taxonomy" id="490979"/>
    <lineage>
        <taxon>Bacteria</taxon>
        <taxon>Pseudomonadati</taxon>
        <taxon>Pseudomonadota</taxon>
        <taxon>Alphaproteobacteria</taxon>
        <taxon>Rhodobacterales</taxon>
        <taxon>Roseobacteraceae</taxon>
        <taxon>Rubellimicrobium</taxon>
    </lineage>
</organism>
<keyword evidence="1" id="KW-0732">Signal</keyword>
<dbReference type="EMBL" id="JBHSNA010000014">
    <property type="protein sequence ID" value="MFC5567388.1"/>
    <property type="molecule type" value="Genomic_DNA"/>
</dbReference>
<keyword evidence="3" id="KW-1185">Reference proteome</keyword>